<evidence type="ECO:0000313" key="4">
    <source>
        <dbReference type="EMBL" id="OMH80155.1"/>
    </source>
</evidence>
<dbReference type="Proteomes" id="UP000188320">
    <property type="component" value="Unassembled WGS sequence"/>
</dbReference>
<sequence>MLYLLPLPSPVSSNPILSSFPPASASLLPIPRSMLFFIAIISFSLAMSNRMSSIQPPFIKLIFIGLILRPSTFHGPSSSPTGFSKRMSFSQSKTSIPNMLLSTSTPPEFTSFHVFTLPSSSRVRSNLLVISSK</sequence>
<keyword evidence="1" id="KW-0472">Membrane</keyword>
<reference evidence="3" key="2">
    <citation type="submission" date="2017-01" db="EMBL/GenBank/DDBJ databases">
        <authorList>
            <person name="Mah S.A."/>
            <person name="Swanson W.J."/>
            <person name="Moy G.W."/>
            <person name="Vacquier V.D."/>
        </authorList>
    </citation>
    <scope>NUCLEOTIDE SEQUENCE [LARGE SCALE GENOMIC DNA]</scope>
    <source>
        <strain evidence="3">COL-18-3</strain>
    </source>
</reference>
<dbReference type="AlphaFoldDB" id="A0A1R1PF30"/>
<evidence type="ECO:0000313" key="2">
    <source>
        <dbReference type="EMBL" id="OMH79008.1"/>
    </source>
</evidence>
<organism evidence="3 5">
    <name type="scientific">Zancudomyces culisetae</name>
    <name type="common">Gut fungus</name>
    <name type="synonym">Smittium culisetae</name>
    <dbReference type="NCBI Taxonomy" id="1213189"/>
    <lineage>
        <taxon>Eukaryota</taxon>
        <taxon>Fungi</taxon>
        <taxon>Fungi incertae sedis</taxon>
        <taxon>Zoopagomycota</taxon>
        <taxon>Kickxellomycotina</taxon>
        <taxon>Harpellomycetes</taxon>
        <taxon>Harpellales</taxon>
        <taxon>Legeriomycetaceae</taxon>
        <taxon>Zancudomyces</taxon>
    </lineage>
</organism>
<evidence type="ECO:0000256" key="1">
    <source>
        <dbReference type="SAM" id="Phobius"/>
    </source>
</evidence>
<dbReference type="EMBL" id="LSSK01001500">
    <property type="protein sequence ID" value="OMH79584.1"/>
    <property type="molecule type" value="Genomic_DNA"/>
</dbReference>
<keyword evidence="5" id="KW-1185">Reference proteome</keyword>
<evidence type="ECO:0000313" key="5">
    <source>
        <dbReference type="Proteomes" id="UP000188320"/>
    </source>
</evidence>
<reference evidence="5" key="1">
    <citation type="submission" date="2017-01" db="EMBL/GenBank/DDBJ databases">
        <authorList>
            <person name="Wang Y."/>
            <person name="White M."/>
            <person name="Kvist S."/>
            <person name="Moncalvo J.-M."/>
        </authorList>
    </citation>
    <scope>NUCLEOTIDE SEQUENCE [LARGE SCALE GENOMIC DNA]</scope>
    <source>
        <strain evidence="5">COL-18-3</strain>
    </source>
</reference>
<evidence type="ECO:0000313" key="3">
    <source>
        <dbReference type="EMBL" id="OMH79584.1"/>
    </source>
</evidence>
<keyword evidence="1" id="KW-0812">Transmembrane</keyword>
<dbReference type="EMBL" id="LSSK01001696">
    <property type="protein sequence ID" value="OMH79008.1"/>
    <property type="molecule type" value="Genomic_DNA"/>
</dbReference>
<feature type="transmembrane region" description="Helical" evidence="1">
    <location>
        <begin position="20"/>
        <end position="46"/>
    </location>
</feature>
<name>A0A1R1PF30_ZANCU</name>
<dbReference type="EMBL" id="LSSK01001289">
    <property type="protein sequence ID" value="OMH80155.1"/>
    <property type="molecule type" value="Genomic_DNA"/>
</dbReference>
<protein>
    <submittedName>
        <fullName evidence="3">Uncharacterized protein</fullName>
    </submittedName>
</protein>
<comment type="caution">
    <text evidence="3">The sequence shown here is derived from an EMBL/GenBank/DDBJ whole genome shotgun (WGS) entry which is preliminary data.</text>
</comment>
<keyword evidence="1" id="KW-1133">Transmembrane helix</keyword>
<proteinExistence type="predicted"/>
<accession>A0A1R1PF30</accession>
<gene>
    <name evidence="4" type="ORF">AX774_g6414</name>
    <name evidence="3" type="ORF">AX774_g6999</name>
    <name evidence="2" type="ORF">AX774_g7581</name>
</gene>